<dbReference type="Gene3D" id="3.50.30.10">
    <property type="entry name" value="Phosphohistidine domain"/>
    <property type="match status" value="1"/>
</dbReference>
<evidence type="ECO:0000256" key="11">
    <source>
        <dbReference type="ARBA" id="ARBA00022679"/>
    </source>
</evidence>
<dbReference type="SUPFAM" id="SSF51621">
    <property type="entry name" value="Phosphoenolpyruvate/pyruvate domain"/>
    <property type="match status" value="1"/>
</dbReference>
<evidence type="ECO:0000256" key="6">
    <source>
        <dbReference type="ARBA" id="ARBA00012232"/>
    </source>
</evidence>
<feature type="active site" description="Proton donor" evidence="18">
    <location>
        <position position="505"/>
    </location>
</feature>
<dbReference type="InterPro" id="IPR000121">
    <property type="entry name" value="PEP_util_C"/>
</dbReference>
<dbReference type="InterPro" id="IPR036637">
    <property type="entry name" value="Phosphohistidine_dom_sf"/>
</dbReference>
<dbReference type="EC" id="2.7.3.9" evidence="6 17"/>
<evidence type="ECO:0000256" key="3">
    <source>
        <dbReference type="ARBA" id="ARBA00002728"/>
    </source>
</evidence>
<feature type="binding site" evidence="20">
    <location>
        <position position="434"/>
    </location>
    <ligand>
        <name>Mg(2+)</name>
        <dbReference type="ChEBI" id="CHEBI:18420"/>
    </ligand>
</feature>
<comment type="similarity">
    <text evidence="5 17">Belongs to the PEP-utilizing enzyme family.</text>
</comment>
<feature type="binding site" evidence="19">
    <location>
        <position position="299"/>
    </location>
    <ligand>
        <name>phosphoenolpyruvate</name>
        <dbReference type="ChEBI" id="CHEBI:58702"/>
    </ligand>
</feature>
<dbReference type="AlphaFoldDB" id="A0A1L7GWC6"/>
<comment type="catalytic activity">
    <reaction evidence="1 17">
        <text>L-histidyl-[protein] + phosphoenolpyruvate = N(pros)-phospho-L-histidyl-[protein] + pyruvate</text>
        <dbReference type="Rhea" id="RHEA:23880"/>
        <dbReference type="Rhea" id="RHEA-COMP:9745"/>
        <dbReference type="Rhea" id="RHEA-COMP:9746"/>
        <dbReference type="ChEBI" id="CHEBI:15361"/>
        <dbReference type="ChEBI" id="CHEBI:29979"/>
        <dbReference type="ChEBI" id="CHEBI:58702"/>
        <dbReference type="ChEBI" id="CHEBI:64837"/>
        <dbReference type="EC" id="2.7.3.9"/>
    </reaction>
</comment>
<feature type="binding site" evidence="19">
    <location>
        <begin position="457"/>
        <end position="458"/>
    </location>
    <ligand>
        <name>phosphoenolpyruvate</name>
        <dbReference type="ChEBI" id="CHEBI:58702"/>
    </ligand>
</feature>
<dbReference type="NCBIfam" id="TIGR01417">
    <property type="entry name" value="PTS_I_fam"/>
    <property type="match status" value="1"/>
</dbReference>
<evidence type="ECO:0000313" key="25">
    <source>
        <dbReference type="Proteomes" id="UP000185427"/>
    </source>
</evidence>
<dbReference type="Gene3D" id="3.20.20.60">
    <property type="entry name" value="Phosphoenolpyruvate-binding domains"/>
    <property type="match status" value="1"/>
</dbReference>
<dbReference type="PRINTS" id="PR01736">
    <property type="entry name" value="PHPHTRNFRASE"/>
</dbReference>
<evidence type="ECO:0000256" key="4">
    <source>
        <dbReference type="ARBA" id="ARBA00004496"/>
    </source>
</evidence>
<dbReference type="InterPro" id="IPR036618">
    <property type="entry name" value="PtsI_HPr-bd_sf"/>
</dbReference>
<proteinExistence type="inferred from homology"/>
<organism evidence="24 25">
    <name type="scientific">Limosilactobacillus fermentum</name>
    <name type="common">Lactobacillus fermentum</name>
    <dbReference type="NCBI Taxonomy" id="1613"/>
    <lineage>
        <taxon>Bacteria</taxon>
        <taxon>Bacillati</taxon>
        <taxon>Bacillota</taxon>
        <taxon>Bacilli</taxon>
        <taxon>Lactobacillales</taxon>
        <taxon>Lactobacillaceae</taxon>
        <taxon>Limosilactobacillus</taxon>
    </lineage>
</organism>
<dbReference type="GO" id="GO:0009401">
    <property type="term" value="P:phosphoenolpyruvate-dependent sugar phosphotransferase system"/>
    <property type="evidence" value="ECO:0007669"/>
    <property type="project" value="UniProtKB-KW"/>
</dbReference>
<comment type="function">
    <text evidence="3 17">General (non sugar-specific) component of the phosphoenolpyruvate-dependent sugar phosphotransferase system (sugar PTS). This major carbohydrate active-transport system catalyzes the phosphorylation of incoming sugar substrates concomitantly with their translocation across the cell membrane. Enzyme I transfers the phosphoryl group from phosphoenolpyruvate (PEP) to the phosphoryl carrier protein (HPr).</text>
</comment>
<evidence type="ECO:0000256" key="19">
    <source>
        <dbReference type="PIRSR" id="PIRSR000732-2"/>
    </source>
</evidence>
<keyword evidence="15 17" id="KW-0460">Magnesium</keyword>
<protein>
    <recommendedName>
        <fullName evidence="7 17">Phosphoenolpyruvate-protein phosphotransferase</fullName>
        <ecNumber evidence="6 17">2.7.3.9</ecNumber>
    </recommendedName>
    <alternativeName>
        <fullName evidence="16 17">Phosphotransferase system, enzyme I</fullName>
    </alternativeName>
</protein>
<dbReference type="Pfam" id="PF02896">
    <property type="entry name" value="PEP-utilizers_C"/>
    <property type="match status" value="1"/>
</dbReference>
<dbReference type="InterPro" id="IPR050499">
    <property type="entry name" value="PEP-utilizing_PTS_enzyme"/>
</dbReference>
<dbReference type="OrthoDB" id="9765468at2"/>
<evidence type="ECO:0000259" key="22">
    <source>
        <dbReference type="Pfam" id="PF02896"/>
    </source>
</evidence>
<dbReference type="InterPro" id="IPR024692">
    <property type="entry name" value="PTS_EI"/>
</dbReference>
<dbReference type="InterPro" id="IPR008279">
    <property type="entry name" value="PEP-util_enz_mobile_dom"/>
</dbReference>
<feature type="domain" description="PEP-utilising enzyme C-terminal" evidence="22">
    <location>
        <begin position="255"/>
        <end position="544"/>
    </location>
</feature>
<comment type="cofactor">
    <cofactor evidence="2 17 20">
        <name>Mg(2+)</name>
        <dbReference type="ChEBI" id="CHEBI:18420"/>
    </cofactor>
</comment>
<evidence type="ECO:0000256" key="2">
    <source>
        <dbReference type="ARBA" id="ARBA00001946"/>
    </source>
</evidence>
<evidence type="ECO:0000256" key="18">
    <source>
        <dbReference type="PIRSR" id="PIRSR000732-1"/>
    </source>
</evidence>
<name>A0A1L7GWC6_LIMFE</name>
<feature type="binding site" evidence="20">
    <location>
        <position position="458"/>
    </location>
    <ligand>
        <name>Mg(2+)</name>
        <dbReference type="ChEBI" id="CHEBI:18420"/>
    </ligand>
</feature>
<gene>
    <name evidence="24" type="ORF">BUW47_08085</name>
</gene>
<evidence type="ECO:0000256" key="17">
    <source>
        <dbReference type="PIRNR" id="PIRNR000732"/>
    </source>
</evidence>
<dbReference type="PANTHER" id="PTHR46244">
    <property type="entry name" value="PHOSPHOENOLPYRUVATE-PROTEIN PHOSPHOTRANSFERASE"/>
    <property type="match status" value="1"/>
</dbReference>
<keyword evidence="9 17" id="KW-0963">Cytoplasm</keyword>
<keyword evidence="11 17" id="KW-0808">Transferase</keyword>
<feature type="domain" description="PEP-utilising enzyme mobile" evidence="21">
    <location>
        <begin position="156"/>
        <end position="228"/>
    </location>
</feature>
<dbReference type="InterPro" id="IPR023151">
    <property type="entry name" value="PEP_util_CS"/>
</dbReference>
<evidence type="ECO:0000259" key="21">
    <source>
        <dbReference type="Pfam" id="PF00391"/>
    </source>
</evidence>
<dbReference type="GO" id="GO:0016301">
    <property type="term" value="F:kinase activity"/>
    <property type="evidence" value="ECO:0007669"/>
    <property type="project" value="UniProtKB-KW"/>
</dbReference>
<keyword evidence="13 17" id="KW-0479">Metal-binding</keyword>
<evidence type="ECO:0000313" key="24">
    <source>
        <dbReference type="EMBL" id="APU46375.1"/>
    </source>
</evidence>
<dbReference type="PROSITE" id="PS00742">
    <property type="entry name" value="PEP_ENZYMES_2"/>
    <property type="match status" value="1"/>
</dbReference>
<dbReference type="RefSeq" id="WP_075667541.1">
    <property type="nucleotide sequence ID" value="NZ_CP019030.1"/>
</dbReference>
<comment type="subcellular location">
    <subcellularLocation>
        <location evidence="4 17">Cytoplasm</location>
    </subcellularLocation>
</comment>
<evidence type="ECO:0000256" key="13">
    <source>
        <dbReference type="ARBA" id="ARBA00022723"/>
    </source>
</evidence>
<keyword evidence="10 17" id="KW-0762">Sugar transport</keyword>
<dbReference type="SUPFAM" id="SSF47831">
    <property type="entry name" value="Enzyme I of the PEP:sugar phosphotransferase system HPr-binding (sub)domain"/>
    <property type="match status" value="1"/>
</dbReference>
<evidence type="ECO:0000256" key="12">
    <source>
        <dbReference type="ARBA" id="ARBA00022683"/>
    </source>
</evidence>
<dbReference type="InterPro" id="IPR040442">
    <property type="entry name" value="Pyrv_kinase-like_dom_sf"/>
</dbReference>
<dbReference type="PIRSF" id="PIRSF000732">
    <property type="entry name" value="PTS_enzyme_I"/>
    <property type="match status" value="1"/>
</dbReference>
<keyword evidence="12 17" id="KW-0598">Phosphotransferase system</keyword>
<evidence type="ECO:0000256" key="16">
    <source>
        <dbReference type="ARBA" id="ARBA00033235"/>
    </source>
</evidence>
<evidence type="ECO:0000256" key="14">
    <source>
        <dbReference type="ARBA" id="ARBA00022777"/>
    </source>
</evidence>
<feature type="binding site" evidence="19">
    <location>
        <position position="468"/>
    </location>
    <ligand>
        <name>phosphoenolpyruvate</name>
        <dbReference type="ChEBI" id="CHEBI:58702"/>
    </ligand>
</feature>
<keyword evidence="14 17" id="KW-0418">Kinase</keyword>
<sequence>MVTVLDGVAAGGGIAIAPVYRLGESRFTVKAKYTDNVNHEVSRLHDSFSLARRELTDLRRQAHQKMGEKAATVIDAQLAIAKDQSFEGEITDAIQRYSTTAAWTATQRIDHYLNVFKRQSGGADYYHARGLALQDFKKRLLAHLLDEELPDLAKLDHRAIIVAHQLTPTDIIRLNPHLVAGIVTDLGGRTAHFLVMSKEMRFPTVVDTKTVTEHADDDMVAIIDGTHGRVILQPTPQQIDQYQRLASRESARLRELGVLKHQDTVSADGHHFEVAANVALQRESDELATSGAEGVGLFRSEFLFLHQDTLPDEETQFQAYRKLLLAANNHRVVVRTLDIGGDKQLAQVPLERENNPFLGLRGLRVSLAYPGLFRTQLRALLRASAYGQLAIMFPMVATVDEFQQAQRMVDQEKNRLTQGGIPVGKEYEVGAMVEIPAAVAMADQLAQYADFFSIGTNDLIQYLFAVDRGNGQVASLYQSLHPAVLRAVKQTIDCAHAEGKWVGLCGEMATIPTAVPLLAAMGLDEFSVPLSQVLPVRSQIRRLKVRQLQPLIHQALAAHSPAEVRALVDQLTSHMK</sequence>
<evidence type="ECO:0000256" key="1">
    <source>
        <dbReference type="ARBA" id="ARBA00000683"/>
    </source>
</evidence>
<feature type="binding site" evidence="19">
    <location>
        <position position="335"/>
    </location>
    <ligand>
        <name>phosphoenolpyruvate</name>
        <dbReference type="ChEBI" id="CHEBI:58702"/>
    </ligand>
</feature>
<dbReference type="PANTHER" id="PTHR46244:SF3">
    <property type="entry name" value="PHOSPHOENOLPYRUVATE-PROTEIN PHOSPHOTRANSFERASE"/>
    <property type="match status" value="1"/>
</dbReference>
<evidence type="ECO:0000256" key="5">
    <source>
        <dbReference type="ARBA" id="ARBA00007837"/>
    </source>
</evidence>
<evidence type="ECO:0000256" key="7">
    <source>
        <dbReference type="ARBA" id="ARBA00016544"/>
    </source>
</evidence>
<keyword evidence="24" id="KW-0670">Pyruvate</keyword>
<dbReference type="InterPro" id="IPR015813">
    <property type="entry name" value="Pyrv/PenolPyrv_kinase-like_dom"/>
</dbReference>
<dbReference type="Pfam" id="PF05524">
    <property type="entry name" value="PEP-utilisers_N"/>
    <property type="match status" value="1"/>
</dbReference>
<dbReference type="GO" id="GO:0008965">
    <property type="term" value="F:phosphoenolpyruvate-protein phosphotransferase activity"/>
    <property type="evidence" value="ECO:0007669"/>
    <property type="project" value="UniProtKB-EC"/>
</dbReference>
<dbReference type="GO" id="GO:0046872">
    <property type="term" value="F:metal ion binding"/>
    <property type="evidence" value="ECO:0007669"/>
    <property type="project" value="UniProtKB-KW"/>
</dbReference>
<dbReference type="SUPFAM" id="SSF52009">
    <property type="entry name" value="Phosphohistidine domain"/>
    <property type="match status" value="1"/>
</dbReference>
<dbReference type="InterPro" id="IPR008731">
    <property type="entry name" value="PTS_EIN"/>
</dbReference>
<feature type="active site" description="Tele-phosphohistidine intermediate" evidence="18">
    <location>
        <position position="192"/>
    </location>
</feature>
<feature type="domain" description="Phosphotransferase system enzyme I N-terminal" evidence="23">
    <location>
        <begin position="7"/>
        <end position="119"/>
    </location>
</feature>
<evidence type="ECO:0000256" key="9">
    <source>
        <dbReference type="ARBA" id="ARBA00022490"/>
    </source>
</evidence>
<evidence type="ECO:0000256" key="8">
    <source>
        <dbReference type="ARBA" id="ARBA00022448"/>
    </source>
</evidence>
<dbReference type="InterPro" id="IPR006318">
    <property type="entry name" value="PTS_EI-like"/>
</dbReference>
<dbReference type="EMBL" id="CP019030">
    <property type="protein sequence ID" value="APU46375.1"/>
    <property type="molecule type" value="Genomic_DNA"/>
</dbReference>
<reference evidence="24 25" key="1">
    <citation type="submission" date="2016-12" db="EMBL/GenBank/DDBJ databases">
        <title>Complete Genome Sequence of Lactobacillus fermentum Strain SNUV175, a Probiotic for Treatment of Bacterial Vaginosis.</title>
        <authorList>
            <person name="Lee S."/>
            <person name="You H.J."/>
            <person name="Kwon B."/>
            <person name="Ko G."/>
        </authorList>
    </citation>
    <scope>NUCLEOTIDE SEQUENCE [LARGE SCALE GENOMIC DNA]</scope>
    <source>
        <strain evidence="24 25">SNUV175</strain>
    </source>
</reference>
<dbReference type="Pfam" id="PF00391">
    <property type="entry name" value="PEP-utilizers"/>
    <property type="match status" value="1"/>
</dbReference>
<evidence type="ECO:0000259" key="23">
    <source>
        <dbReference type="Pfam" id="PF05524"/>
    </source>
</evidence>
<dbReference type="Gene3D" id="1.10.274.10">
    <property type="entry name" value="PtsI, HPr-binding domain"/>
    <property type="match status" value="1"/>
</dbReference>
<dbReference type="GO" id="GO:0005737">
    <property type="term" value="C:cytoplasm"/>
    <property type="evidence" value="ECO:0007669"/>
    <property type="project" value="UniProtKB-SubCell"/>
</dbReference>
<evidence type="ECO:0000256" key="20">
    <source>
        <dbReference type="PIRSR" id="PIRSR000732-3"/>
    </source>
</evidence>
<dbReference type="Proteomes" id="UP000185427">
    <property type="component" value="Chromosome"/>
</dbReference>
<keyword evidence="8 17" id="KW-0813">Transport</keyword>
<evidence type="ECO:0000256" key="10">
    <source>
        <dbReference type="ARBA" id="ARBA00022597"/>
    </source>
</evidence>
<evidence type="ECO:0000256" key="15">
    <source>
        <dbReference type="ARBA" id="ARBA00022842"/>
    </source>
</evidence>
<accession>A0A1L7GWC6</accession>